<dbReference type="Proteomes" id="UP000319927">
    <property type="component" value="Unassembled WGS sequence"/>
</dbReference>
<reference evidence="2 3" key="1">
    <citation type="submission" date="2019-06" db="EMBL/GenBank/DDBJ databases">
        <title>Sequencing the genomes of 1000 actinobacteria strains.</title>
        <authorList>
            <person name="Klenk H.-P."/>
        </authorList>
    </citation>
    <scope>NUCLEOTIDE SEQUENCE [LARGE SCALE GENOMIC DNA]</scope>
    <source>
        <strain evidence="2 3">DSM 102131</strain>
    </source>
</reference>
<evidence type="ECO:0000256" key="1">
    <source>
        <dbReference type="SAM" id="Phobius"/>
    </source>
</evidence>
<organism evidence="2 3">
    <name type="scientific">Micromonospora palomenae</name>
    <dbReference type="NCBI Taxonomy" id="1461247"/>
    <lineage>
        <taxon>Bacteria</taxon>
        <taxon>Bacillati</taxon>
        <taxon>Actinomycetota</taxon>
        <taxon>Actinomycetes</taxon>
        <taxon>Micromonosporales</taxon>
        <taxon>Micromonosporaceae</taxon>
        <taxon>Micromonospora</taxon>
    </lineage>
</organism>
<keyword evidence="1" id="KW-0812">Transmembrane</keyword>
<gene>
    <name evidence="2" type="ORF">FHX75_111267</name>
</gene>
<keyword evidence="3" id="KW-1185">Reference proteome</keyword>
<evidence type="ECO:0000313" key="3">
    <source>
        <dbReference type="Proteomes" id="UP000319927"/>
    </source>
</evidence>
<dbReference type="AlphaFoldDB" id="A0A561WW65"/>
<accession>A0A561WW65</accession>
<name>A0A561WW65_9ACTN</name>
<proteinExistence type="predicted"/>
<dbReference type="InterPro" id="IPR045428">
    <property type="entry name" value="EACC1"/>
</dbReference>
<keyword evidence="1" id="KW-1133">Transmembrane helix</keyword>
<comment type="caution">
    <text evidence="2">The sequence shown here is derived from an EMBL/GenBank/DDBJ whole genome shotgun (WGS) entry which is preliminary data.</text>
</comment>
<dbReference type="Pfam" id="PF19953">
    <property type="entry name" value="EACC1"/>
    <property type="match status" value="1"/>
</dbReference>
<sequence length="127" mass="13599">MDASVVVDGEPSEADLLWDWLRDQPSLRGYLSRRISPPPPGTMSAGEVVMVVTSVAPMIGALAQTLTAYLVQRAREGSTEVSMKISLEARTVTFDAKTATAADGERLLRAGMELAAKELAADAERHV</sequence>
<evidence type="ECO:0000313" key="2">
    <source>
        <dbReference type="EMBL" id="TWG28116.1"/>
    </source>
</evidence>
<feature type="transmembrane region" description="Helical" evidence="1">
    <location>
        <begin position="48"/>
        <end position="71"/>
    </location>
</feature>
<keyword evidence="1" id="KW-0472">Membrane</keyword>
<protein>
    <submittedName>
        <fullName evidence="2">Uncharacterized protein</fullName>
    </submittedName>
</protein>
<dbReference type="EMBL" id="VIXA01000001">
    <property type="protein sequence ID" value="TWG28116.1"/>
    <property type="molecule type" value="Genomic_DNA"/>
</dbReference>